<dbReference type="InterPro" id="IPR001841">
    <property type="entry name" value="Znf_RING"/>
</dbReference>
<organism evidence="9 10">
    <name type="scientific">Allomyces macrogynus (strain ATCC 38327)</name>
    <name type="common">Allomyces javanicus var. macrogynus</name>
    <dbReference type="NCBI Taxonomy" id="578462"/>
    <lineage>
        <taxon>Eukaryota</taxon>
        <taxon>Fungi</taxon>
        <taxon>Fungi incertae sedis</taxon>
        <taxon>Blastocladiomycota</taxon>
        <taxon>Blastocladiomycetes</taxon>
        <taxon>Blastocladiales</taxon>
        <taxon>Blastocladiaceae</taxon>
        <taxon>Allomyces</taxon>
    </lineage>
</organism>
<proteinExistence type="predicted"/>
<dbReference type="GO" id="GO:0005737">
    <property type="term" value="C:cytoplasm"/>
    <property type="evidence" value="ECO:0007669"/>
    <property type="project" value="TreeGrafter"/>
</dbReference>
<keyword evidence="3" id="KW-0862">Zinc</keyword>
<dbReference type="Gene3D" id="3.30.40.10">
    <property type="entry name" value="Zinc/RING finger domain, C3HC4 (zinc finger)"/>
    <property type="match status" value="2"/>
</dbReference>
<sequence>MSDPTRATTTPTPTTATTVRTATPTGPATAAIIYTNAGDSIPANDPAAFDLASSFRIVLQVVTNQLLPNRSAHGPFGKDLFGPNPPVGYFPLYSDSPSSVDRTNAVDECGDAATDANGSTEDDAFADLTDDPRLTTLVIDHYTMEEVPIPPSSSDRPEITVQVDDHDAVNDHATPHRNPTTTRPRSESPTPRARFEPTHQGTAQIACGILHLYRESPPTSPSSPRPAHTVIHTASTNLLCILAVPMYMTPADFLTWLGPIHAAHISHLRMIRDHLPHRYMVLARFRDAAGARACFTERNGRAFHAFEPQLCSIVKVAAVEFAATAAPPVAFPHDVLLLDPAAAAANATTATMGVGTAHVGSNGAVVDLHELPSCPVCLERMDAATTGILTILCQHTFHCGCLRRWEGASCPVCRYMQPSAAVQLHASSRSPPLPTAVAAGVSPSSGPAIRSPPPRQGERSVRPTLAAPQPDATAPPRARAAAGSVASEQAKGEEVARSTPAATGESRLLRNLDESALEDLEQELAQLQLELAGETTGYWDENADLVSAADMGVPPTPPSASRSAARDEHWHTGSSDHDHDDEHPAHGHNDNDDDAFSDVSATDDQPAHEAPPAEDDHLAAPAAACRQCGSQDHLWACLICGHIGCGRYAGGHARQHYARTAHLYAIDLATQRVWDYVRDTYVHRLIQNTADGKLVEVAPPPPPALAALAAASSAAASAGSASGSSSAVMPPPGYVLLSEADIHRINKEYTWLLQSQLDAQRQVLAVRAARLATCAQRLQDRATAARHVAGRMRKAMDRIQRDLDDERALSSALQATAHELRGEKIEKASVETQEELAGGQLVVQEAPAAASGSSSKGGRGKGKGRMVGGKRRG</sequence>
<feature type="compositionally biased region" description="Low complexity" evidence="6">
    <location>
        <begin position="176"/>
        <end position="192"/>
    </location>
</feature>
<evidence type="ECO:0000259" key="8">
    <source>
        <dbReference type="PROSITE" id="PS50271"/>
    </source>
</evidence>
<keyword evidence="2 4" id="KW-0863">Zinc-finger</keyword>
<evidence type="ECO:0000256" key="1">
    <source>
        <dbReference type="ARBA" id="ARBA00022723"/>
    </source>
</evidence>
<evidence type="ECO:0000256" key="6">
    <source>
        <dbReference type="SAM" id="MobiDB-lite"/>
    </source>
</evidence>
<dbReference type="SMART" id="SM00290">
    <property type="entry name" value="ZnF_UBP"/>
    <property type="match status" value="1"/>
</dbReference>
<evidence type="ECO:0000256" key="3">
    <source>
        <dbReference type="ARBA" id="ARBA00022833"/>
    </source>
</evidence>
<feature type="compositionally biased region" description="Basic and acidic residues" evidence="6">
    <location>
        <begin position="164"/>
        <end position="174"/>
    </location>
</feature>
<evidence type="ECO:0000259" key="7">
    <source>
        <dbReference type="PROSITE" id="PS50089"/>
    </source>
</evidence>
<evidence type="ECO:0000256" key="4">
    <source>
        <dbReference type="PROSITE-ProRule" id="PRU00502"/>
    </source>
</evidence>
<dbReference type="Proteomes" id="UP000054350">
    <property type="component" value="Unassembled WGS sequence"/>
</dbReference>
<feature type="compositionally biased region" description="Basic residues" evidence="6">
    <location>
        <begin position="858"/>
        <end position="873"/>
    </location>
</feature>
<dbReference type="STRING" id="578462.A0A0L0SFB4"/>
<feature type="domain" description="UBP-type" evidence="8">
    <location>
        <begin position="603"/>
        <end position="701"/>
    </location>
</feature>
<dbReference type="GO" id="GO:0061630">
    <property type="term" value="F:ubiquitin protein ligase activity"/>
    <property type="evidence" value="ECO:0007669"/>
    <property type="project" value="TreeGrafter"/>
</dbReference>
<dbReference type="SUPFAM" id="SSF57850">
    <property type="entry name" value="RING/U-box"/>
    <property type="match status" value="2"/>
</dbReference>
<dbReference type="GO" id="GO:0008270">
    <property type="term" value="F:zinc ion binding"/>
    <property type="evidence" value="ECO:0007669"/>
    <property type="project" value="UniProtKB-KW"/>
</dbReference>
<dbReference type="GO" id="GO:0016567">
    <property type="term" value="P:protein ubiquitination"/>
    <property type="evidence" value="ECO:0007669"/>
    <property type="project" value="TreeGrafter"/>
</dbReference>
<feature type="compositionally biased region" description="Low complexity" evidence="6">
    <location>
        <begin position="463"/>
        <end position="489"/>
    </location>
</feature>
<reference evidence="9 10" key="1">
    <citation type="submission" date="2009-11" db="EMBL/GenBank/DDBJ databases">
        <title>Annotation of Allomyces macrogynus ATCC 38327.</title>
        <authorList>
            <consortium name="The Broad Institute Genome Sequencing Platform"/>
            <person name="Russ C."/>
            <person name="Cuomo C."/>
            <person name="Burger G."/>
            <person name="Gray M.W."/>
            <person name="Holland P.W.H."/>
            <person name="King N."/>
            <person name="Lang F.B.F."/>
            <person name="Roger A.J."/>
            <person name="Ruiz-Trillo I."/>
            <person name="Young S.K."/>
            <person name="Zeng Q."/>
            <person name="Gargeya S."/>
            <person name="Fitzgerald M."/>
            <person name="Haas B."/>
            <person name="Abouelleil A."/>
            <person name="Alvarado L."/>
            <person name="Arachchi H.M."/>
            <person name="Berlin A."/>
            <person name="Chapman S.B."/>
            <person name="Gearin G."/>
            <person name="Goldberg J."/>
            <person name="Griggs A."/>
            <person name="Gujja S."/>
            <person name="Hansen M."/>
            <person name="Heiman D."/>
            <person name="Howarth C."/>
            <person name="Larimer J."/>
            <person name="Lui A."/>
            <person name="MacDonald P.J.P."/>
            <person name="McCowen C."/>
            <person name="Montmayeur A."/>
            <person name="Murphy C."/>
            <person name="Neiman D."/>
            <person name="Pearson M."/>
            <person name="Priest M."/>
            <person name="Roberts A."/>
            <person name="Saif S."/>
            <person name="Shea T."/>
            <person name="Sisk P."/>
            <person name="Stolte C."/>
            <person name="Sykes S."/>
            <person name="Wortman J."/>
            <person name="Nusbaum C."/>
            <person name="Birren B."/>
        </authorList>
    </citation>
    <scope>NUCLEOTIDE SEQUENCE [LARGE SCALE GENOMIC DNA]</scope>
    <source>
        <strain evidence="9 10">ATCC 38327</strain>
    </source>
</reference>
<gene>
    <name evidence="9" type="ORF">AMAG_06890</name>
</gene>
<dbReference type="PANTHER" id="PTHR24007">
    <property type="entry name" value="BRCA1-ASSOCIATED PROTEIN"/>
    <property type="match status" value="1"/>
</dbReference>
<feature type="region of interest" description="Disordered" evidence="6">
    <location>
        <begin position="164"/>
        <end position="199"/>
    </location>
</feature>
<dbReference type="PROSITE" id="PS50089">
    <property type="entry name" value="ZF_RING_2"/>
    <property type="match status" value="1"/>
</dbReference>
<feature type="coiled-coil region" evidence="5">
    <location>
        <begin position="510"/>
        <end position="537"/>
    </location>
</feature>
<dbReference type="Pfam" id="PF13639">
    <property type="entry name" value="zf-RING_2"/>
    <property type="match status" value="1"/>
</dbReference>
<evidence type="ECO:0008006" key="11">
    <source>
        <dbReference type="Google" id="ProtNLM"/>
    </source>
</evidence>
<dbReference type="SMART" id="SM00184">
    <property type="entry name" value="RING"/>
    <property type="match status" value="1"/>
</dbReference>
<reference evidence="10" key="2">
    <citation type="submission" date="2009-11" db="EMBL/GenBank/DDBJ databases">
        <title>The Genome Sequence of Allomyces macrogynus strain ATCC 38327.</title>
        <authorList>
            <consortium name="The Broad Institute Genome Sequencing Platform"/>
            <person name="Russ C."/>
            <person name="Cuomo C."/>
            <person name="Shea T."/>
            <person name="Young S.K."/>
            <person name="Zeng Q."/>
            <person name="Koehrsen M."/>
            <person name="Haas B."/>
            <person name="Borodovsky M."/>
            <person name="Guigo R."/>
            <person name="Alvarado L."/>
            <person name="Berlin A."/>
            <person name="Borenstein D."/>
            <person name="Chen Z."/>
            <person name="Engels R."/>
            <person name="Freedman E."/>
            <person name="Gellesch M."/>
            <person name="Goldberg J."/>
            <person name="Griggs A."/>
            <person name="Gujja S."/>
            <person name="Heiman D."/>
            <person name="Hepburn T."/>
            <person name="Howarth C."/>
            <person name="Jen D."/>
            <person name="Larson L."/>
            <person name="Lewis B."/>
            <person name="Mehta T."/>
            <person name="Park D."/>
            <person name="Pearson M."/>
            <person name="Roberts A."/>
            <person name="Saif S."/>
            <person name="Shenoy N."/>
            <person name="Sisk P."/>
            <person name="Stolte C."/>
            <person name="Sykes S."/>
            <person name="Walk T."/>
            <person name="White J."/>
            <person name="Yandava C."/>
            <person name="Burger G."/>
            <person name="Gray M.W."/>
            <person name="Holland P.W.H."/>
            <person name="King N."/>
            <person name="Lang F.B.F."/>
            <person name="Roger A.J."/>
            <person name="Ruiz-Trillo I."/>
            <person name="Lander E."/>
            <person name="Nusbaum C."/>
        </authorList>
    </citation>
    <scope>NUCLEOTIDE SEQUENCE [LARGE SCALE GENOMIC DNA]</scope>
    <source>
        <strain evidence="10">ATCC 38327</strain>
    </source>
</reference>
<dbReference type="VEuPathDB" id="FungiDB:AMAG_06890"/>
<dbReference type="Pfam" id="PF02148">
    <property type="entry name" value="zf-UBP"/>
    <property type="match status" value="1"/>
</dbReference>
<dbReference type="OrthoDB" id="273556at2759"/>
<keyword evidence="10" id="KW-1185">Reference proteome</keyword>
<dbReference type="InterPro" id="IPR013083">
    <property type="entry name" value="Znf_RING/FYVE/PHD"/>
</dbReference>
<dbReference type="InterPro" id="IPR047243">
    <property type="entry name" value="RING-H2_BRAP2"/>
</dbReference>
<dbReference type="InterPro" id="IPR011422">
    <property type="entry name" value="BRAP2/ETP1_RRM"/>
</dbReference>
<dbReference type="InterPro" id="IPR001607">
    <property type="entry name" value="Znf_UBP"/>
</dbReference>
<feature type="region of interest" description="Disordered" evidence="6">
    <location>
        <begin position="841"/>
        <end position="873"/>
    </location>
</feature>
<feature type="region of interest" description="Disordered" evidence="6">
    <location>
        <begin position="1"/>
        <end position="22"/>
    </location>
</feature>
<feature type="compositionally biased region" description="Basic and acidic residues" evidence="6">
    <location>
        <begin position="564"/>
        <end position="590"/>
    </location>
</feature>
<dbReference type="eggNOG" id="KOG0804">
    <property type="taxonomic scope" value="Eukaryota"/>
</dbReference>
<feature type="domain" description="RING-type" evidence="7">
    <location>
        <begin position="374"/>
        <end position="414"/>
    </location>
</feature>
<dbReference type="GO" id="GO:0007265">
    <property type="term" value="P:Ras protein signal transduction"/>
    <property type="evidence" value="ECO:0007669"/>
    <property type="project" value="TreeGrafter"/>
</dbReference>
<protein>
    <recommendedName>
        <fullName evidence="11">RING-type domain-containing protein</fullName>
    </recommendedName>
</protein>
<dbReference type="Pfam" id="PF07576">
    <property type="entry name" value="BRAP2"/>
    <property type="match status" value="1"/>
</dbReference>
<dbReference type="PANTHER" id="PTHR24007:SF7">
    <property type="entry name" value="BRCA1-ASSOCIATED PROTEIN"/>
    <property type="match status" value="1"/>
</dbReference>
<feature type="region of interest" description="Disordered" evidence="6">
    <location>
        <begin position="548"/>
        <end position="615"/>
    </location>
</feature>
<keyword evidence="1" id="KW-0479">Metal-binding</keyword>
<feature type="region of interest" description="Disordered" evidence="6">
    <location>
        <begin position="426"/>
        <end position="507"/>
    </location>
</feature>
<dbReference type="EMBL" id="GG745337">
    <property type="protein sequence ID" value="KNE61137.1"/>
    <property type="molecule type" value="Genomic_DNA"/>
</dbReference>
<dbReference type="AlphaFoldDB" id="A0A0L0SFB4"/>
<keyword evidence="5" id="KW-0175">Coiled coil</keyword>
<name>A0A0L0SFB4_ALLM3</name>
<accession>A0A0L0SFB4</accession>
<dbReference type="CDD" id="cd16457">
    <property type="entry name" value="RING-H2_BRAP2"/>
    <property type="match status" value="1"/>
</dbReference>
<evidence type="ECO:0000256" key="5">
    <source>
        <dbReference type="SAM" id="Coils"/>
    </source>
</evidence>
<evidence type="ECO:0000313" key="9">
    <source>
        <dbReference type="EMBL" id="KNE61137.1"/>
    </source>
</evidence>
<dbReference type="PROSITE" id="PS50271">
    <property type="entry name" value="ZF_UBP"/>
    <property type="match status" value="1"/>
</dbReference>
<evidence type="ECO:0000256" key="2">
    <source>
        <dbReference type="ARBA" id="ARBA00022771"/>
    </source>
</evidence>
<evidence type="ECO:0000313" key="10">
    <source>
        <dbReference type="Proteomes" id="UP000054350"/>
    </source>
</evidence>